<organism evidence="2 3">
    <name type="scientific">Corallococcus soli</name>
    <dbReference type="NCBI Taxonomy" id="2710757"/>
    <lineage>
        <taxon>Bacteria</taxon>
        <taxon>Pseudomonadati</taxon>
        <taxon>Myxococcota</taxon>
        <taxon>Myxococcia</taxon>
        <taxon>Myxococcales</taxon>
        <taxon>Cystobacterineae</taxon>
        <taxon>Myxococcaceae</taxon>
        <taxon>Corallococcus</taxon>
    </lineage>
</organism>
<reference evidence="2 3" key="1">
    <citation type="submission" date="2020-02" db="EMBL/GenBank/DDBJ databases">
        <authorList>
            <person name="Babadi Z.K."/>
            <person name="Risdian C."/>
            <person name="Ebrahimipour G.H."/>
            <person name="Wink J."/>
        </authorList>
    </citation>
    <scope>NUCLEOTIDE SEQUENCE [LARGE SCALE GENOMIC DNA]</scope>
    <source>
        <strain evidence="2 3">ZKHCc1 1396</strain>
    </source>
</reference>
<proteinExistence type="predicted"/>
<feature type="compositionally biased region" description="Polar residues" evidence="1">
    <location>
        <begin position="61"/>
        <end position="73"/>
    </location>
</feature>
<dbReference type="Proteomes" id="UP001516472">
    <property type="component" value="Unassembled WGS sequence"/>
</dbReference>
<evidence type="ECO:0000256" key="1">
    <source>
        <dbReference type="SAM" id="MobiDB-lite"/>
    </source>
</evidence>
<evidence type="ECO:0000313" key="3">
    <source>
        <dbReference type="Proteomes" id="UP001516472"/>
    </source>
</evidence>
<evidence type="ECO:0000313" key="2">
    <source>
        <dbReference type="EMBL" id="MBE4749383.1"/>
    </source>
</evidence>
<name>A0ABR9PN84_9BACT</name>
<gene>
    <name evidence="2" type="ORF">G4177_14540</name>
</gene>
<feature type="region of interest" description="Disordered" evidence="1">
    <location>
        <begin position="55"/>
        <end position="114"/>
    </location>
</feature>
<keyword evidence="3" id="KW-1185">Reference proteome</keyword>
<protein>
    <submittedName>
        <fullName evidence="2">Uncharacterized protein</fullName>
    </submittedName>
</protein>
<dbReference type="RefSeq" id="WP_193348759.1">
    <property type="nucleotide sequence ID" value="NZ_CBCSIP010000659.1"/>
</dbReference>
<accession>A0ABR9PN84</accession>
<sequence>MRQSRPPPFMTTVAATSGREALRESRLTLAAVVCAVAFAAVVGLTGSGSAALERAEPGLESSRTASVTRTPSGKGTRWVAGILHEDPLGTPVPASRDQVGPGGGHHRPATPFLPRVDSPRALLARYDARVLAQARSLLAQALPSRLSPLADRPLTVNCPAQGPPVPG</sequence>
<comment type="caution">
    <text evidence="2">The sequence shown here is derived from an EMBL/GenBank/DDBJ whole genome shotgun (WGS) entry which is preliminary data.</text>
</comment>
<dbReference type="EMBL" id="JAAIYO010000003">
    <property type="protein sequence ID" value="MBE4749383.1"/>
    <property type="molecule type" value="Genomic_DNA"/>
</dbReference>